<gene>
    <name evidence="8" type="ORF">MBM_07498</name>
</gene>
<feature type="transmembrane region" description="Helical" evidence="6">
    <location>
        <begin position="85"/>
        <end position="104"/>
    </location>
</feature>
<dbReference type="InterPro" id="IPR004841">
    <property type="entry name" value="AA-permease/SLC12A_dom"/>
</dbReference>
<dbReference type="GO" id="GO:0015171">
    <property type="term" value="F:amino acid transmembrane transporter activity"/>
    <property type="evidence" value="ECO:0007669"/>
    <property type="project" value="TreeGrafter"/>
</dbReference>
<comment type="subcellular location">
    <subcellularLocation>
        <location evidence="1">Membrane</location>
        <topology evidence="1">Multi-pass membrane protein</topology>
    </subcellularLocation>
</comment>
<reference evidence="8 9" key="1">
    <citation type="journal article" date="2012" name="BMC Genomics">
        <title>Sequencing the genome of Marssonina brunnea reveals fungus-poplar co-evolution.</title>
        <authorList>
            <person name="Zhu S."/>
            <person name="Cao Y.-Z."/>
            <person name="Jiang C."/>
            <person name="Tan B.-Y."/>
            <person name="Wang Z."/>
            <person name="Feng S."/>
            <person name="Zhang L."/>
            <person name="Su X.-H."/>
            <person name="Brejova B."/>
            <person name="Vinar T."/>
            <person name="Xu M."/>
            <person name="Wang M.-X."/>
            <person name="Zhang S.-G."/>
            <person name="Huang M.-R."/>
            <person name="Wu R."/>
            <person name="Zhou Y."/>
        </authorList>
    </citation>
    <scope>NUCLEOTIDE SEQUENCE [LARGE SCALE GENOMIC DNA]</scope>
    <source>
        <strain evidence="8 9">MB_m1</strain>
    </source>
</reference>
<feature type="domain" description="Amino acid permease/ SLC12A" evidence="7">
    <location>
        <begin position="89"/>
        <end position="575"/>
    </location>
</feature>
<dbReference type="Gene3D" id="1.20.1740.10">
    <property type="entry name" value="Amino acid/polyamine transporter I"/>
    <property type="match status" value="1"/>
</dbReference>
<dbReference type="AlphaFoldDB" id="K1X073"/>
<accession>K1X073</accession>
<dbReference type="OrthoDB" id="3900342at2759"/>
<dbReference type="eggNOG" id="KOG1286">
    <property type="taxonomic scope" value="Eukaryota"/>
</dbReference>
<evidence type="ECO:0000256" key="5">
    <source>
        <dbReference type="SAM" id="MobiDB-lite"/>
    </source>
</evidence>
<evidence type="ECO:0000256" key="1">
    <source>
        <dbReference type="ARBA" id="ARBA00004141"/>
    </source>
</evidence>
<feature type="transmembrane region" description="Helical" evidence="6">
    <location>
        <begin position="339"/>
        <end position="358"/>
    </location>
</feature>
<dbReference type="GO" id="GO:0016020">
    <property type="term" value="C:membrane"/>
    <property type="evidence" value="ECO:0007669"/>
    <property type="project" value="UniProtKB-SubCell"/>
</dbReference>
<dbReference type="OMA" id="IVYATIC"/>
<organism evidence="8 9">
    <name type="scientific">Marssonina brunnea f. sp. multigermtubi (strain MB_m1)</name>
    <name type="common">Marssonina leaf spot fungus</name>
    <dbReference type="NCBI Taxonomy" id="1072389"/>
    <lineage>
        <taxon>Eukaryota</taxon>
        <taxon>Fungi</taxon>
        <taxon>Dikarya</taxon>
        <taxon>Ascomycota</taxon>
        <taxon>Pezizomycotina</taxon>
        <taxon>Leotiomycetes</taxon>
        <taxon>Helotiales</taxon>
        <taxon>Drepanopezizaceae</taxon>
        <taxon>Drepanopeziza</taxon>
    </lineage>
</organism>
<dbReference type="InterPro" id="IPR050524">
    <property type="entry name" value="APC_YAT"/>
</dbReference>
<sequence length="635" mass="70534">MDHEKPEVVSPQIYEISEATRSPITPDIEYPPSVNEPTNVDERNEPRGESVWRVLRERHINVSPTDDPRGTIGNGKRIGLQTRQMLILSTQGLFLGCGTSLAVAGPGGAVLSYVLMGTVISSVISSLCEMTALMPVNAPVMEFPRRFLDRGVGFAVGWMYWFAYTILAADELVAVSNTIRFRYDDHKTFLHWSTGENVDNAVWISLFLVIVICINMFPVFGELEYIFGCFKIIFIVMLIMMMLVLGIMRPRADAYYSQVIGSRYWDRPYSFFNPVYQVKDEDGNIQRVIQGTIGTFLAMWTTIVHAIFAYVGMDIIASTAAESKSLADAESMKMGARKINLRIITLYSLAMLTVSFVVPSDHPFINGKAQSVGAKSPFIIAVVEAGIPSAAHLFNAVFVFSSFTCAINSMYVASRVLHTLALQDQTGPEFISRRLRACRSGVPTRAVLVTAAMMLIGYMGRTGSPGERLSELASNCTVSCLIVYISICATLEDVKLYGNASEAQAAMYDRDHARYPYKSHGQWLKAAYGMVACSILLVFNGVAAFLEDPFDTRRFVASYIGIPVFLVLILGYKVRRHGLGLSRLRHWGPERSNDLRNTIQASGAKTRKGKLLFPASGLTLENARTLADWIWVWLK</sequence>
<keyword evidence="3 6" id="KW-1133">Transmembrane helix</keyword>
<keyword evidence="2 6" id="KW-0812">Transmembrane</keyword>
<evidence type="ECO:0000313" key="8">
    <source>
        <dbReference type="EMBL" id="EKD14268.1"/>
    </source>
</evidence>
<proteinExistence type="predicted"/>
<feature type="transmembrane region" description="Helical" evidence="6">
    <location>
        <begin position="110"/>
        <end position="135"/>
    </location>
</feature>
<dbReference type="HOGENOM" id="CLU_007946_13_0_1"/>
<evidence type="ECO:0000256" key="2">
    <source>
        <dbReference type="ARBA" id="ARBA00022692"/>
    </source>
</evidence>
<feature type="transmembrane region" description="Helical" evidence="6">
    <location>
        <begin position="555"/>
        <end position="574"/>
    </location>
</feature>
<dbReference type="Pfam" id="PF00324">
    <property type="entry name" value="AA_permease"/>
    <property type="match status" value="1"/>
</dbReference>
<dbReference type="PANTHER" id="PTHR43341">
    <property type="entry name" value="AMINO ACID PERMEASE"/>
    <property type="match status" value="1"/>
</dbReference>
<dbReference type="EMBL" id="JH921446">
    <property type="protein sequence ID" value="EKD14268.1"/>
    <property type="molecule type" value="Genomic_DNA"/>
</dbReference>
<feature type="transmembrane region" description="Helical" evidence="6">
    <location>
        <begin position="378"/>
        <end position="400"/>
    </location>
</feature>
<feature type="transmembrane region" description="Helical" evidence="6">
    <location>
        <begin position="523"/>
        <end position="543"/>
    </location>
</feature>
<dbReference type="KEGG" id="mbe:MBM_07498"/>
<dbReference type="Proteomes" id="UP000006753">
    <property type="component" value="Unassembled WGS sequence"/>
</dbReference>
<evidence type="ECO:0000256" key="6">
    <source>
        <dbReference type="SAM" id="Phobius"/>
    </source>
</evidence>
<keyword evidence="9" id="KW-1185">Reference proteome</keyword>
<feature type="transmembrane region" description="Helical" evidence="6">
    <location>
        <begin position="228"/>
        <end position="248"/>
    </location>
</feature>
<evidence type="ECO:0000259" key="7">
    <source>
        <dbReference type="Pfam" id="PF00324"/>
    </source>
</evidence>
<protein>
    <submittedName>
        <fullName evidence="8">Proline-specific permease</fullName>
    </submittedName>
</protein>
<feature type="transmembrane region" description="Helical" evidence="6">
    <location>
        <begin position="201"/>
        <end position="221"/>
    </location>
</feature>
<evidence type="ECO:0000313" key="9">
    <source>
        <dbReference type="Proteomes" id="UP000006753"/>
    </source>
</evidence>
<evidence type="ECO:0000256" key="3">
    <source>
        <dbReference type="ARBA" id="ARBA00022989"/>
    </source>
</evidence>
<feature type="region of interest" description="Disordered" evidence="5">
    <location>
        <begin position="18"/>
        <end position="46"/>
    </location>
</feature>
<keyword evidence="4 6" id="KW-0472">Membrane</keyword>
<dbReference type="InParanoid" id="K1X073"/>
<name>K1X073_MARBU</name>
<feature type="transmembrane region" description="Helical" evidence="6">
    <location>
        <begin position="147"/>
        <end position="167"/>
    </location>
</feature>
<dbReference type="PANTHER" id="PTHR43341:SF35">
    <property type="entry name" value="ACID TRANSPORTER, PUTATIVE-RELATED"/>
    <property type="match status" value="1"/>
</dbReference>
<evidence type="ECO:0000256" key="4">
    <source>
        <dbReference type="ARBA" id="ARBA00023136"/>
    </source>
</evidence>
<feature type="transmembrane region" description="Helical" evidence="6">
    <location>
        <begin position="297"/>
        <end position="318"/>
    </location>
</feature>